<dbReference type="PANTHER" id="PTHR34210:SF3">
    <property type="entry name" value="CCHC-TYPE DOMAIN-CONTAINING PROTEIN"/>
    <property type="match status" value="1"/>
</dbReference>
<dbReference type="SUPFAM" id="SSF57756">
    <property type="entry name" value="Retrovirus zinc finger-like domains"/>
    <property type="match status" value="1"/>
</dbReference>
<evidence type="ECO:0000313" key="6">
    <source>
        <dbReference type="Proteomes" id="UP000001514"/>
    </source>
</evidence>
<dbReference type="SUPFAM" id="SSF54791">
    <property type="entry name" value="Eukaryotic type KH-domain (KH-domain type I)"/>
    <property type="match status" value="1"/>
</dbReference>
<evidence type="ECO:0000256" key="3">
    <source>
        <dbReference type="SAM" id="MobiDB-lite"/>
    </source>
</evidence>
<protein>
    <recommendedName>
        <fullName evidence="4">CCHC-type domain-containing protein</fullName>
    </recommendedName>
</protein>
<dbReference type="GO" id="GO:0003723">
    <property type="term" value="F:RNA binding"/>
    <property type="evidence" value="ECO:0007669"/>
    <property type="project" value="UniProtKB-UniRule"/>
</dbReference>
<dbReference type="EMBL" id="GL377695">
    <property type="protein sequence ID" value="EFJ06691.1"/>
    <property type="molecule type" value="Genomic_DNA"/>
</dbReference>
<dbReference type="SMART" id="SM00322">
    <property type="entry name" value="KH"/>
    <property type="match status" value="1"/>
</dbReference>
<dbReference type="AlphaFoldDB" id="D8T9E0"/>
<dbReference type="InterPro" id="IPR001878">
    <property type="entry name" value="Znf_CCHC"/>
</dbReference>
<keyword evidence="2" id="KW-0694">RNA-binding</keyword>
<accession>D8T9E0</accession>
<dbReference type="InterPro" id="IPR036875">
    <property type="entry name" value="Znf_CCHC_sf"/>
</dbReference>
<dbReference type="Gene3D" id="3.30.1370.10">
    <property type="entry name" value="K Homology domain, type 1"/>
    <property type="match status" value="1"/>
</dbReference>
<feature type="compositionally biased region" description="Acidic residues" evidence="3">
    <location>
        <begin position="1"/>
        <end position="13"/>
    </location>
</feature>
<keyword evidence="1" id="KW-0479">Metal-binding</keyword>
<keyword evidence="1" id="KW-0862">Zinc</keyword>
<evidence type="ECO:0000256" key="1">
    <source>
        <dbReference type="PROSITE-ProRule" id="PRU00047"/>
    </source>
</evidence>
<keyword evidence="6" id="KW-1185">Reference proteome</keyword>
<dbReference type="PROSITE" id="PS50158">
    <property type="entry name" value="ZF_CCHC"/>
    <property type="match status" value="1"/>
</dbReference>
<evidence type="ECO:0000256" key="2">
    <source>
        <dbReference type="PROSITE-ProRule" id="PRU00117"/>
    </source>
</evidence>
<dbReference type="KEGG" id="smo:SELMODRAFT_448689"/>
<dbReference type="HOGENOM" id="CLU_351048_0_0_1"/>
<feature type="domain" description="CCHC-type" evidence="4">
    <location>
        <begin position="93"/>
        <end position="107"/>
    </location>
</feature>
<dbReference type="Gramene" id="EFJ06691">
    <property type="protein sequence ID" value="EFJ06691"/>
    <property type="gene ID" value="SELMODRAFT_448689"/>
</dbReference>
<dbReference type="InterPro" id="IPR004087">
    <property type="entry name" value="KH_dom"/>
</dbReference>
<reference evidence="5 6" key="1">
    <citation type="journal article" date="2011" name="Science">
        <title>The Selaginella genome identifies genetic changes associated with the evolution of vascular plants.</title>
        <authorList>
            <person name="Banks J.A."/>
            <person name="Nishiyama T."/>
            <person name="Hasebe M."/>
            <person name="Bowman J.L."/>
            <person name="Gribskov M."/>
            <person name="dePamphilis C."/>
            <person name="Albert V.A."/>
            <person name="Aono N."/>
            <person name="Aoyama T."/>
            <person name="Ambrose B.A."/>
            <person name="Ashton N.W."/>
            <person name="Axtell M.J."/>
            <person name="Barker E."/>
            <person name="Barker M.S."/>
            <person name="Bennetzen J.L."/>
            <person name="Bonawitz N.D."/>
            <person name="Chapple C."/>
            <person name="Cheng C."/>
            <person name="Correa L.G."/>
            <person name="Dacre M."/>
            <person name="DeBarry J."/>
            <person name="Dreyer I."/>
            <person name="Elias M."/>
            <person name="Engstrom E.M."/>
            <person name="Estelle M."/>
            <person name="Feng L."/>
            <person name="Finet C."/>
            <person name="Floyd S.K."/>
            <person name="Frommer W.B."/>
            <person name="Fujita T."/>
            <person name="Gramzow L."/>
            <person name="Gutensohn M."/>
            <person name="Harholt J."/>
            <person name="Hattori M."/>
            <person name="Heyl A."/>
            <person name="Hirai T."/>
            <person name="Hiwatashi Y."/>
            <person name="Ishikawa M."/>
            <person name="Iwata M."/>
            <person name="Karol K.G."/>
            <person name="Koehler B."/>
            <person name="Kolukisaoglu U."/>
            <person name="Kubo M."/>
            <person name="Kurata T."/>
            <person name="Lalonde S."/>
            <person name="Li K."/>
            <person name="Li Y."/>
            <person name="Litt A."/>
            <person name="Lyons E."/>
            <person name="Manning G."/>
            <person name="Maruyama T."/>
            <person name="Michael T.P."/>
            <person name="Mikami K."/>
            <person name="Miyazaki S."/>
            <person name="Morinaga S."/>
            <person name="Murata T."/>
            <person name="Mueller-Roeber B."/>
            <person name="Nelson D.R."/>
            <person name="Obara M."/>
            <person name="Oguri Y."/>
            <person name="Olmstead R.G."/>
            <person name="Onodera N."/>
            <person name="Petersen B.L."/>
            <person name="Pils B."/>
            <person name="Prigge M."/>
            <person name="Rensing S.A."/>
            <person name="Riano-Pachon D.M."/>
            <person name="Roberts A.W."/>
            <person name="Sato Y."/>
            <person name="Scheller H.V."/>
            <person name="Schulz B."/>
            <person name="Schulz C."/>
            <person name="Shakirov E.V."/>
            <person name="Shibagaki N."/>
            <person name="Shinohara N."/>
            <person name="Shippen D.E."/>
            <person name="Soerensen I."/>
            <person name="Sotooka R."/>
            <person name="Sugimoto N."/>
            <person name="Sugita M."/>
            <person name="Sumikawa N."/>
            <person name="Tanurdzic M."/>
            <person name="Theissen G."/>
            <person name="Ulvskov P."/>
            <person name="Wakazuki S."/>
            <person name="Weng J.K."/>
            <person name="Willats W.W."/>
            <person name="Wipf D."/>
            <person name="Wolf P.G."/>
            <person name="Yang L."/>
            <person name="Zimmer A.D."/>
            <person name="Zhu Q."/>
            <person name="Mitros T."/>
            <person name="Hellsten U."/>
            <person name="Loque D."/>
            <person name="Otillar R."/>
            <person name="Salamov A."/>
            <person name="Schmutz J."/>
            <person name="Shapiro H."/>
            <person name="Lindquist E."/>
            <person name="Lucas S."/>
            <person name="Rokhsar D."/>
            <person name="Grigoriev I.V."/>
        </authorList>
    </citation>
    <scope>NUCLEOTIDE SEQUENCE [LARGE SCALE GENOMIC DNA]</scope>
</reference>
<gene>
    <name evidence="5" type="ORF">SELMODRAFT_448689</name>
</gene>
<evidence type="ECO:0000313" key="5">
    <source>
        <dbReference type="EMBL" id="EFJ06691.1"/>
    </source>
</evidence>
<dbReference type="InterPro" id="IPR004088">
    <property type="entry name" value="KH_dom_type_1"/>
</dbReference>
<dbReference type="InParanoid" id="D8T9E0"/>
<dbReference type="InterPro" id="IPR036612">
    <property type="entry name" value="KH_dom_type_1_sf"/>
</dbReference>
<dbReference type="CDD" id="cd00105">
    <property type="entry name" value="KH-I"/>
    <property type="match status" value="1"/>
</dbReference>
<proteinExistence type="predicted"/>
<keyword evidence="1" id="KW-0863">Zinc-finger</keyword>
<dbReference type="PANTHER" id="PTHR34210">
    <property type="entry name" value="OS01G0252900 PROTEIN"/>
    <property type="match status" value="1"/>
</dbReference>
<organism evidence="6">
    <name type="scientific">Selaginella moellendorffii</name>
    <name type="common">Spikemoss</name>
    <dbReference type="NCBI Taxonomy" id="88036"/>
    <lineage>
        <taxon>Eukaryota</taxon>
        <taxon>Viridiplantae</taxon>
        <taxon>Streptophyta</taxon>
        <taxon>Embryophyta</taxon>
        <taxon>Tracheophyta</taxon>
        <taxon>Lycopodiopsida</taxon>
        <taxon>Selaginellales</taxon>
        <taxon>Selaginellaceae</taxon>
        <taxon>Selaginella</taxon>
    </lineage>
</organism>
<evidence type="ECO:0000259" key="4">
    <source>
        <dbReference type="PROSITE" id="PS50158"/>
    </source>
</evidence>
<sequence>MAEDDPDRDEEWFNEVYGKEYTGPLSRARQPQEPERKKPAAAQVETSDEEEEGPRDPNAVPTDFTSREAKVWEAKAKAIERNWKRRKEEELHCKICGEAGHFAQGCPTTLGGSRKSGEIVERVTLKDKRIKPRLIGTGGSVIQGIEKDTGCRLKLVDNQGDGHGVFFVRVSGPDRLAVSKAVNAVKKVTEQFDSEWSQNSRGRNAKGSNSLAGGQLEHVQRLQQHPSNGGALQAEDLEWGNLQVQVQVQGRSAKAPRDEYFRSRSLENGPYCSARLYEQEVKSPETLDELEQCFLQEAMELSKEQSAEEDRELARHRECLRGIQEQYQQKMMNLRTKQSRRRDEFLHHEIHIRQQYYQQSPAGYLPDGAQKIVEGQLEQPNDPEKEEQLRKLHMLWTPSKGIYITETDFTRWCDTYISLKRSAVAQLAIDESGDRPIVGFGGGSKDVHRVANWVQSHFPGGESNIAPEDPVMRCGVGALILARLTWLKLLKECKPGLVPRDWAFFQLEYPAVDDVFLHLVEELLALVRDVHQAPSLANNFHFGIQKLLHEVGWGYGIVVLDEAQALLKCSRTPQEGQSLLNSIVFALRSYGKCMLTFRQILYSGRFAKQSYMREIYSLPGFDGSNIQAFMERFIDVSRLDMLAVISTYTGRRRLLSTAIEKYIMETAPAADWFMEFARRMITETGRELGVHRSLRDDAVLLWNDPEMASFIEDLIFTYYLSGAGHVIVPGRRRGMTLVDCGFATLLESSNGAEPFAPILPYIRGVTDNEVQAPGSSVTTEICYIILREPLVVDALWYHMPQGTFMGSFMNTFKNPSIRKINFKTYVCTTLGSVFEKKVPAEVLGLVETHAMYKETYELLKPKELSAMLVQEIGNAEQLNNWLQSVETGLSFATYAHTGPFCKAGPEAVFFLWNGKLNKKMPVFVQFKTGSELGATQAFATLDIMKLDNKLHRQNLKQVGELVNG</sequence>
<dbReference type="GO" id="GO:0008270">
    <property type="term" value="F:zinc ion binding"/>
    <property type="evidence" value="ECO:0007669"/>
    <property type="project" value="UniProtKB-KW"/>
</dbReference>
<dbReference type="PROSITE" id="PS50084">
    <property type="entry name" value="KH_TYPE_1"/>
    <property type="match status" value="1"/>
</dbReference>
<dbReference type="eggNOG" id="ENOG502RF6R">
    <property type="taxonomic scope" value="Eukaryota"/>
</dbReference>
<dbReference type="Pfam" id="PF00013">
    <property type="entry name" value="KH_1"/>
    <property type="match status" value="1"/>
</dbReference>
<dbReference type="Proteomes" id="UP000001514">
    <property type="component" value="Unassembled WGS sequence"/>
</dbReference>
<feature type="region of interest" description="Disordered" evidence="3">
    <location>
        <begin position="1"/>
        <end position="67"/>
    </location>
</feature>
<name>D8T9E0_SELML</name>